<gene>
    <name evidence="1" type="ORF">ACFSJC_12870</name>
</gene>
<protein>
    <submittedName>
        <fullName evidence="1">DUF4276 family protein</fullName>
    </submittedName>
</protein>
<accession>A0ABW4Y9U1</accession>
<sequence length="200" mass="22271">MSIVVAIVEGHGEVAALPILLRRLGEWQTPGTFVQAPPPIRVHRDRFLNREDEFRRHLLLAAAKCGDSGWILILLDADDDCPAELGTTILQRARDCVPHHRISVVLANREYEAWFIAAAKSLDGHRGFACDPDTSVDAETPRDAKGWMRERMASGSYRETTDQPAFSALIDLQQAFDGSRSFRKLCTEWLGQVQSGTESA</sequence>
<organism evidence="1 2">
    <name type="scientific">Thiorhodococcus fuscus</name>
    <dbReference type="NCBI Taxonomy" id="527200"/>
    <lineage>
        <taxon>Bacteria</taxon>
        <taxon>Pseudomonadati</taxon>
        <taxon>Pseudomonadota</taxon>
        <taxon>Gammaproteobacteria</taxon>
        <taxon>Chromatiales</taxon>
        <taxon>Chromatiaceae</taxon>
        <taxon>Thiorhodococcus</taxon>
    </lineage>
</organism>
<dbReference type="Proteomes" id="UP001597337">
    <property type="component" value="Unassembled WGS sequence"/>
</dbReference>
<evidence type="ECO:0000313" key="1">
    <source>
        <dbReference type="EMBL" id="MFD2112732.1"/>
    </source>
</evidence>
<reference evidence="2" key="1">
    <citation type="journal article" date="2019" name="Int. J. Syst. Evol. Microbiol.">
        <title>The Global Catalogue of Microorganisms (GCM) 10K type strain sequencing project: providing services to taxonomists for standard genome sequencing and annotation.</title>
        <authorList>
            <consortium name="The Broad Institute Genomics Platform"/>
            <consortium name="The Broad Institute Genome Sequencing Center for Infectious Disease"/>
            <person name="Wu L."/>
            <person name="Ma J."/>
        </authorList>
    </citation>
    <scope>NUCLEOTIDE SEQUENCE [LARGE SCALE GENOMIC DNA]</scope>
    <source>
        <strain evidence="2">KACC 12597</strain>
    </source>
</reference>
<comment type="caution">
    <text evidence="1">The sequence shown here is derived from an EMBL/GenBank/DDBJ whole genome shotgun (WGS) entry which is preliminary data.</text>
</comment>
<name>A0ABW4Y9U1_9GAMM</name>
<keyword evidence="2" id="KW-1185">Reference proteome</keyword>
<dbReference type="EMBL" id="JBHUHX010000036">
    <property type="protein sequence ID" value="MFD2112732.1"/>
    <property type="molecule type" value="Genomic_DNA"/>
</dbReference>
<dbReference type="InterPro" id="IPR025455">
    <property type="entry name" value="DUF4276"/>
</dbReference>
<evidence type="ECO:0000313" key="2">
    <source>
        <dbReference type="Proteomes" id="UP001597337"/>
    </source>
</evidence>
<dbReference type="RefSeq" id="WP_386027303.1">
    <property type="nucleotide sequence ID" value="NZ_JBHUHX010000036.1"/>
</dbReference>
<proteinExistence type="predicted"/>
<dbReference type="Pfam" id="PF14103">
    <property type="entry name" value="DUF4276"/>
    <property type="match status" value="1"/>
</dbReference>